<dbReference type="PANTHER" id="PTHR34386:SF1">
    <property type="entry name" value="GLUTAREDOXIN-LIKE PROTEIN NRDH"/>
    <property type="match status" value="1"/>
</dbReference>
<dbReference type="InterPro" id="IPR002109">
    <property type="entry name" value="Glutaredoxin"/>
</dbReference>
<dbReference type="Proteomes" id="UP000181936">
    <property type="component" value="Chromosome"/>
</dbReference>
<dbReference type="GO" id="GO:0009055">
    <property type="term" value="F:electron transfer activity"/>
    <property type="evidence" value="ECO:0007669"/>
    <property type="project" value="TreeGrafter"/>
</dbReference>
<feature type="domain" description="Glutaredoxin" evidence="1">
    <location>
        <begin position="4"/>
        <end position="63"/>
    </location>
</feature>
<dbReference type="KEGG" id="bwh:A9C19_12350"/>
<dbReference type="RefSeq" id="WP_072580270.1">
    <property type="nucleotide sequence ID" value="NZ_CP016020.1"/>
</dbReference>
<dbReference type="PROSITE" id="PS51354">
    <property type="entry name" value="GLUTAREDOXIN_2"/>
    <property type="match status" value="1"/>
</dbReference>
<sequence length="78" mass="8840">MKNVTIYSQPGCPPCQIVKQFLDHHQITYIEKDISSDMAARDKLVYELGSSSTPTVTVNQEVVTGFDLKKLERLLEIK</sequence>
<dbReference type="SUPFAM" id="SSF52833">
    <property type="entry name" value="Thioredoxin-like"/>
    <property type="match status" value="1"/>
</dbReference>
<dbReference type="STRING" id="1547283.A9C19_12350"/>
<dbReference type="InterPro" id="IPR036249">
    <property type="entry name" value="Thioredoxin-like_sf"/>
</dbReference>
<organism evidence="2 3">
    <name type="scientific">Bacillus weihaiensis</name>
    <dbReference type="NCBI Taxonomy" id="1547283"/>
    <lineage>
        <taxon>Bacteria</taxon>
        <taxon>Bacillati</taxon>
        <taxon>Bacillota</taxon>
        <taxon>Bacilli</taxon>
        <taxon>Bacillales</taxon>
        <taxon>Bacillaceae</taxon>
        <taxon>Bacillus</taxon>
    </lineage>
</organism>
<dbReference type="GO" id="GO:0045454">
    <property type="term" value="P:cell redox homeostasis"/>
    <property type="evidence" value="ECO:0007669"/>
    <property type="project" value="TreeGrafter"/>
</dbReference>
<dbReference type="PANTHER" id="PTHR34386">
    <property type="entry name" value="GLUTAREDOXIN"/>
    <property type="match status" value="1"/>
</dbReference>
<dbReference type="Pfam" id="PF00462">
    <property type="entry name" value="Glutaredoxin"/>
    <property type="match status" value="1"/>
</dbReference>
<protein>
    <submittedName>
        <fullName evidence="2">NrdH-redoxin</fullName>
    </submittedName>
</protein>
<reference evidence="2 3" key="1">
    <citation type="journal article" date="2016" name="Sci. Rep.">
        <title>Complete genome sequence and transcriptomic analysis of a novel marine strain Bacillus weihaiensis reveals the mechanism of brown algae degradation.</title>
        <authorList>
            <person name="Zhu Y."/>
            <person name="Chen P."/>
            <person name="Bao Y."/>
            <person name="Men Y."/>
            <person name="Zeng Y."/>
            <person name="Yang J."/>
            <person name="Sun J."/>
            <person name="Sun Y."/>
        </authorList>
    </citation>
    <scope>NUCLEOTIDE SEQUENCE [LARGE SCALE GENOMIC DNA]</scope>
    <source>
        <strain evidence="2 3">Alg07</strain>
    </source>
</reference>
<proteinExistence type="predicted"/>
<keyword evidence="3" id="KW-1185">Reference proteome</keyword>
<dbReference type="Gene3D" id="3.40.30.10">
    <property type="entry name" value="Glutaredoxin"/>
    <property type="match status" value="1"/>
</dbReference>
<dbReference type="EMBL" id="CP016020">
    <property type="protein sequence ID" value="APH05480.1"/>
    <property type="molecule type" value="Genomic_DNA"/>
</dbReference>
<accession>A0A1L3MT61</accession>
<evidence type="ECO:0000313" key="3">
    <source>
        <dbReference type="Proteomes" id="UP000181936"/>
    </source>
</evidence>
<evidence type="ECO:0000259" key="1">
    <source>
        <dbReference type="Pfam" id="PF00462"/>
    </source>
</evidence>
<gene>
    <name evidence="2" type="ORF">A9C19_12350</name>
</gene>
<dbReference type="InterPro" id="IPR051548">
    <property type="entry name" value="Grx-like_ET"/>
</dbReference>
<dbReference type="CDD" id="cd02976">
    <property type="entry name" value="NrdH"/>
    <property type="match status" value="1"/>
</dbReference>
<evidence type="ECO:0000313" key="2">
    <source>
        <dbReference type="EMBL" id="APH05480.1"/>
    </source>
</evidence>
<dbReference type="OrthoDB" id="9795531at2"/>
<name>A0A1L3MT61_9BACI</name>
<dbReference type="AlphaFoldDB" id="A0A1L3MT61"/>